<dbReference type="PANTHER" id="PTHR33741">
    <property type="entry name" value="TRANSMEMBRANE PROTEIN DDB_G0269096-RELATED"/>
    <property type="match status" value="1"/>
</dbReference>
<dbReference type="InterPro" id="IPR000644">
    <property type="entry name" value="CBS_dom"/>
</dbReference>
<evidence type="ECO:0000313" key="4">
    <source>
        <dbReference type="EMBL" id="ARC35095.2"/>
    </source>
</evidence>
<dbReference type="Gene3D" id="3.10.580.10">
    <property type="entry name" value="CBS-domain"/>
    <property type="match status" value="1"/>
</dbReference>
<feature type="transmembrane region" description="Helical" evidence="2">
    <location>
        <begin position="73"/>
        <end position="96"/>
    </location>
</feature>
<geneLocation type="plasmid" evidence="4 5">
    <name>unnamed2</name>
</geneLocation>
<feature type="transmembrane region" description="Helical" evidence="2">
    <location>
        <begin position="49"/>
        <end position="67"/>
    </location>
</feature>
<dbReference type="InterPro" id="IPR046342">
    <property type="entry name" value="CBS_dom_sf"/>
</dbReference>
<keyword evidence="2" id="KW-0472">Membrane</keyword>
<feature type="transmembrane region" description="Helical" evidence="2">
    <location>
        <begin position="103"/>
        <end position="121"/>
    </location>
</feature>
<dbReference type="SMART" id="SM00116">
    <property type="entry name" value="CBS"/>
    <property type="match status" value="2"/>
</dbReference>
<protein>
    <recommendedName>
        <fullName evidence="3">CBS domain-containing protein</fullName>
    </recommendedName>
</protein>
<name>A0A1V0GMN6_9RHOB</name>
<keyword evidence="4" id="KW-0614">Plasmid</keyword>
<organism evidence="4 5">
    <name type="scientific">Paracoccus yeei</name>
    <dbReference type="NCBI Taxonomy" id="147645"/>
    <lineage>
        <taxon>Bacteria</taxon>
        <taxon>Pseudomonadati</taxon>
        <taxon>Pseudomonadota</taxon>
        <taxon>Alphaproteobacteria</taxon>
        <taxon>Rhodobacterales</taxon>
        <taxon>Paracoccaceae</taxon>
        <taxon>Paracoccus</taxon>
    </lineage>
</organism>
<dbReference type="PANTHER" id="PTHR33741:SF5">
    <property type="entry name" value="TRANSMEMBRANE PROTEIN DDB_G0269096-RELATED"/>
    <property type="match status" value="1"/>
</dbReference>
<reference evidence="4" key="1">
    <citation type="submission" date="2017-12" db="EMBL/GenBank/DDBJ databases">
        <title>FDA dAtabase for Regulatory Grade micrObial Sequences (FDA-ARGOS): Supporting development and validation of Infectious Disease Dx tests.</title>
        <authorList>
            <person name="Campos J."/>
            <person name="Goldberg B."/>
            <person name="Tallon L."/>
            <person name="Sadzewicz L."/>
            <person name="Sengamalay N."/>
            <person name="Ott S."/>
            <person name="Godinez A."/>
            <person name="Nagaraj S."/>
            <person name="Vyas G."/>
            <person name="Aluvathingal J."/>
            <person name="Nadendla S."/>
            <person name="Geyer C."/>
            <person name="Nandy P."/>
            <person name="Hobson J."/>
            <person name="Sichtig H."/>
        </authorList>
    </citation>
    <scope>NUCLEOTIDE SEQUENCE</scope>
    <source>
        <strain evidence="4">FDAARGOS_252</strain>
        <plasmid evidence="4">unnamed2</plasmid>
    </source>
</reference>
<keyword evidence="1" id="KW-0129">CBS domain</keyword>
<keyword evidence="5" id="KW-1185">Reference proteome</keyword>
<evidence type="ECO:0000256" key="2">
    <source>
        <dbReference type="SAM" id="Phobius"/>
    </source>
</evidence>
<dbReference type="InterPro" id="IPR007065">
    <property type="entry name" value="HPP"/>
</dbReference>
<dbReference type="Pfam" id="PF00571">
    <property type="entry name" value="CBS"/>
    <property type="match status" value="2"/>
</dbReference>
<evidence type="ECO:0000313" key="5">
    <source>
        <dbReference type="Proteomes" id="UP000191257"/>
    </source>
</evidence>
<dbReference type="AlphaFoldDB" id="A0A1V0GMN6"/>
<keyword evidence="2" id="KW-1133">Transmembrane helix</keyword>
<dbReference type="eggNOG" id="COG3448">
    <property type="taxonomic scope" value="Bacteria"/>
</dbReference>
<dbReference type="InterPro" id="IPR058581">
    <property type="entry name" value="TM_HPP"/>
</dbReference>
<dbReference type="EMBL" id="CP020440">
    <property type="protein sequence ID" value="ARC35095.2"/>
    <property type="molecule type" value="Genomic_DNA"/>
</dbReference>
<proteinExistence type="predicted"/>
<evidence type="ECO:0000259" key="3">
    <source>
        <dbReference type="PROSITE" id="PS51371"/>
    </source>
</evidence>
<feature type="domain" description="CBS" evidence="3">
    <location>
        <begin position="244"/>
        <end position="300"/>
    </location>
</feature>
<keyword evidence="2" id="KW-0812">Transmembrane</keyword>
<feature type="transmembrane region" description="Helical" evidence="2">
    <location>
        <begin position="141"/>
        <end position="165"/>
    </location>
</feature>
<feature type="domain" description="CBS" evidence="3">
    <location>
        <begin position="318"/>
        <end position="375"/>
    </location>
</feature>
<dbReference type="KEGG" id="pye:A6J80_00910"/>
<feature type="transmembrane region" description="Helical" evidence="2">
    <location>
        <begin position="22"/>
        <end position="42"/>
    </location>
</feature>
<gene>
    <name evidence="4" type="ORF">A6J80_00910</name>
</gene>
<dbReference type="Pfam" id="PF04982">
    <property type="entry name" value="TM_HPP"/>
    <property type="match status" value="1"/>
</dbReference>
<dbReference type="SUPFAM" id="SSF54631">
    <property type="entry name" value="CBS-domain pair"/>
    <property type="match status" value="1"/>
</dbReference>
<evidence type="ECO:0000256" key="1">
    <source>
        <dbReference type="PROSITE-ProRule" id="PRU00703"/>
    </source>
</evidence>
<dbReference type="Proteomes" id="UP000191257">
    <property type="component" value="Plasmid unnamed2"/>
</dbReference>
<dbReference type="PROSITE" id="PS51371">
    <property type="entry name" value="CBS"/>
    <property type="match status" value="2"/>
</dbReference>
<accession>A0A1V0GMN6</accession>
<dbReference type="CDD" id="cd04600">
    <property type="entry name" value="CBS_pair_HPP_assoc"/>
    <property type="match status" value="1"/>
</dbReference>
<sequence>MDGRSLLRGLGPAIAPGRPVEALRAALGAALGLGVSGFFMLAGRLDPVLGLYLIAPFGASSVLLFAVPNSPLAQPWSALVGNGAAAAAGVLACMVIPDPLARVAVSVGGAIALTIMLRAVHPPAGAVAMTAALNPEPIEKLGFGFVLAPVLTGTLILVGMAMIYARLTGRHYPLRQFDEPGPAGTADHPAPERLGLAREELEEILRNYRQSLNLGVEDLARLIGAAEMQAAGHRADPLPAEAFMSRDLVTVAPETPLAEVAELFRAHGFTSIPVVEEGDKYLGIIFQIDLIRLAAHPGPGLRARLLSQPEALSAGQVMRRDIPHAAPESTIGALLPLLSGPGAHAVPILNRGRIRGIVTQTDLIAALARQLLRPRAAPPA</sequence>